<comment type="pathway">
    <text evidence="1 6 7">Amino-acid biosynthesis; L-histidine biosynthesis; L-histidine from 5-phospho-alpha-D-ribose 1-diphosphate: step 6/9.</text>
</comment>
<dbReference type="InterPro" id="IPR000807">
    <property type="entry name" value="ImidazoleglycerolP_deHydtase"/>
</dbReference>
<dbReference type="GO" id="GO:0004424">
    <property type="term" value="F:imidazoleglycerol-phosphate dehydratase activity"/>
    <property type="evidence" value="ECO:0007669"/>
    <property type="project" value="UniProtKB-UniRule"/>
</dbReference>
<dbReference type="InterPro" id="IPR038494">
    <property type="entry name" value="IGPD_sf"/>
</dbReference>
<keyword evidence="5 6" id="KW-0456">Lyase</keyword>
<gene>
    <name evidence="6" type="primary">hisB</name>
    <name evidence="8" type="ORF">SAMN05660706_102150</name>
</gene>
<comment type="subcellular location">
    <subcellularLocation>
        <location evidence="6 7">Cytoplasm</location>
    </subcellularLocation>
</comment>
<evidence type="ECO:0000256" key="1">
    <source>
        <dbReference type="ARBA" id="ARBA00005047"/>
    </source>
</evidence>
<reference evidence="9" key="1">
    <citation type="submission" date="2016-10" db="EMBL/GenBank/DDBJ databases">
        <authorList>
            <person name="Varghese N."/>
            <person name="Submissions S."/>
        </authorList>
    </citation>
    <scope>NUCLEOTIDE SEQUENCE [LARGE SCALE GENOMIC DNA]</scope>
    <source>
        <strain evidence="9">DSM 3669</strain>
    </source>
</reference>
<dbReference type="PROSITE" id="PS00955">
    <property type="entry name" value="IGP_DEHYDRATASE_2"/>
    <property type="match status" value="1"/>
</dbReference>
<name>A0A1I6CVT5_9FIRM</name>
<evidence type="ECO:0000256" key="3">
    <source>
        <dbReference type="ARBA" id="ARBA00022605"/>
    </source>
</evidence>
<dbReference type="GO" id="GO:0000105">
    <property type="term" value="P:L-histidine biosynthetic process"/>
    <property type="evidence" value="ECO:0007669"/>
    <property type="project" value="UniProtKB-UniRule"/>
</dbReference>
<dbReference type="FunFam" id="3.30.230.40:FF:000003">
    <property type="entry name" value="Imidazoleglycerol-phosphate dehydratase HisB"/>
    <property type="match status" value="1"/>
</dbReference>
<keyword evidence="3 6" id="KW-0028">Amino-acid biosynthesis</keyword>
<protein>
    <recommendedName>
        <fullName evidence="2 6">Imidazoleglycerol-phosphate dehydratase</fullName>
        <shortName evidence="6">IGPD</shortName>
        <ecNumber evidence="6 7">4.2.1.19</ecNumber>
    </recommendedName>
</protein>
<dbReference type="InterPro" id="IPR020568">
    <property type="entry name" value="Ribosomal_Su5_D2-typ_SF"/>
</dbReference>
<evidence type="ECO:0000313" key="9">
    <source>
        <dbReference type="Proteomes" id="UP000199584"/>
    </source>
</evidence>
<dbReference type="Proteomes" id="UP000199584">
    <property type="component" value="Unassembled WGS sequence"/>
</dbReference>
<dbReference type="InterPro" id="IPR020565">
    <property type="entry name" value="ImidazoleglycerP_deHydtase_CS"/>
</dbReference>
<dbReference type="PANTHER" id="PTHR23133:SF2">
    <property type="entry name" value="IMIDAZOLEGLYCEROL-PHOSPHATE DEHYDRATASE"/>
    <property type="match status" value="1"/>
</dbReference>
<evidence type="ECO:0000256" key="6">
    <source>
        <dbReference type="HAMAP-Rule" id="MF_00076"/>
    </source>
</evidence>
<dbReference type="RefSeq" id="WP_092481815.1">
    <property type="nucleotide sequence ID" value="NZ_FOYM01000002.1"/>
</dbReference>
<comment type="similarity">
    <text evidence="6 7">Belongs to the imidazoleglycerol-phosphate dehydratase family.</text>
</comment>
<keyword evidence="9" id="KW-1185">Reference proteome</keyword>
<dbReference type="SUPFAM" id="SSF54211">
    <property type="entry name" value="Ribosomal protein S5 domain 2-like"/>
    <property type="match status" value="2"/>
</dbReference>
<dbReference type="HAMAP" id="MF_00076">
    <property type="entry name" value="HisB"/>
    <property type="match status" value="1"/>
</dbReference>
<keyword evidence="4 6" id="KW-0368">Histidine biosynthesis</keyword>
<dbReference type="EC" id="4.2.1.19" evidence="6 7"/>
<dbReference type="STRING" id="39060.SAMN05660706_102150"/>
<evidence type="ECO:0000256" key="5">
    <source>
        <dbReference type="ARBA" id="ARBA00023239"/>
    </source>
</evidence>
<dbReference type="PANTHER" id="PTHR23133">
    <property type="entry name" value="IMIDAZOLEGLYCEROL-PHOSPHATE DEHYDRATASE HIS7"/>
    <property type="match status" value="1"/>
</dbReference>
<dbReference type="FunFam" id="3.30.230.40:FF:000001">
    <property type="entry name" value="Imidazoleglycerol-phosphate dehydratase HisB"/>
    <property type="match status" value="1"/>
</dbReference>
<dbReference type="NCBIfam" id="NF002114">
    <property type="entry name" value="PRK00951.2-4"/>
    <property type="match status" value="1"/>
</dbReference>
<evidence type="ECO:0000313" key="8">
    <source>
        <dbReference type="EMBL" id="SFQ97260.1"/>
    </source>
</evidence>
<dbReference type="NCBIfam" id="NF002111">
    <property type="entry name" value="PRK00951.2-1"/>
    <property type="match status" value="1"/>
</dbReference>
<sequence>MTVRENSRIAQVNRETAETSVSVDLNVDGGGKPAIDTGVPFLDHMLDLFTKHSGLDLSIDARGDLQVDAHHTVEDVGICLGQALKAALGDKRGIERYGHVLLPMDETLVAVALDFSGRGHLAFDVSLPAGKVGDFDTELVEEFLRAFAANGAMTLHVRLMAGKNTHHIIEAVFKGLGRALRSAAVIKDPTGGIPSTKGIL</sequence>
<organism evidence="8 9">
    <name type="scientific">Desulfoscipio geothermicus DSM 3669</name>
    <dbReference type="NCBI Taxonomy" id="1121426"/>
    <lineage>
        <taxon>Bacteria</taxon>
        <taxon>Bacillati</taxon>
        <taxon>Bacillota</taxon>
        <taxon>Clostridia</taxon>
        <taxon>Eubacteriales</taxon>
        <taxon>Desulfallaceae</taxon>
        <taxon>Desulfoscipio</taxon>
    </lineage>
</organism>
<accession>A0A1I6CVT5</accession>
<dbReference type="UniPathway" id="UPA00031">
    <property type="reaction ID" value="UER00011"/>
</dbReference>
<dbReference type="Gene3D" id="3.30.230.40">
    <property type="entry name" value="Imidazole glycerol phosphate dehydratase, domain 1"/>
    <property type="match status" value="2"/>
</dbReference>
<dbReference type="Pfam" id="PF00475">
    <property type="entry name" value="IGPD"/>
    <property type="match status" value="1"/>
</dbReference>
<proteinExistence type="inferred from homology"/>
<dbReference type="CDD" id="cd07914">
    <property type="entry name" value="IGPD"/>
    <property type="match status" value="1"/>
</dbReference>
<dbReference type="PROSITE" id="PS00954">
    <property type="entry name" value="IGP_DEHYDRATASE_1"/>
    <property type="match status" value="1"/>
</dbReference>
<evidence type="ECO:0000256" key="4">
    <source>
        <dbReference type="ARBA" id="ARBA00023102"/>
    </source>
</evidence>
<dbReference type="EMBL" id="FOYM01000002">
    <property type="protein sequence ID" value="SFQ97260.1"/>
    <property type="molecule type" value="Genomic_DNA"/>
</dbReference>
<dbReference type="AlphaFoldDB" id="A0A1I6CVT5"/>
<dbReference type="GO" id="GO:0005737">
    <property type="term" value="C:cytoplasm"/>
    <property type="evidence" value="ECO:0007669"/>
    <property type="project" value="UniProtKB-SubCell"/>
</dbReference>
<comment type="catalytic activity">
    <reaction evidence="6 7">
        <text>D-erythro-1-(imidazol-4-yl)glycerol 3-phosphate = 3-(imidazol-4-yl)-2-oxopropyl phosphate + H2O</text>
        <dbReference type="Rhea" id="RHEA:11040"/>
        <dbReference type="ChEBI" id="CHEBI:15377"/>
        <dbReference type="ChEBI" id="CHEBI:57766"/>
        <dbReference type="ChEBI" id="CHEBI:58278"/>
        <dbReference type="EC" id="4.2.1.19"/>
    </reaction>
</comment>
<dbReference type="OrthoDB" id="9790411at2"/>
<evidence type="ECO:0000256" key="7">
    <source>
        <dbReference type="RuleBase" id="RU000599"/>
    </source>
</evidence>
<keyword evidence="6" id="KW-0963">Cytoplasm</keyword>
<evidence type="ECO:0000256" key="2">
    <source>
        <dbReference type="ARBA" id="ARBA00016664"/>
    </source>
</evidence>